<dbReference type="AlphaFoldDB" id="A0A5Q0BH00"/>
<dbReference type="EMBL" id="CP044205">
    <property type="protein sequence ID" value="QFY42412.1"/>
    <property type="molecule type" value="Genomic_DNA"/>
</dbReference>
<dbReference type="InParanoid" id="A0A5Q0BH00"/>
<dbReference type="RefSeq" id="WP_153248397.1">
    <property type="nucleotide sequence ID" value="NZ_CP044205.1"/>
</dbReference>
<organism evidence="2 3">
    <name type="scientific">Candidatus Methylospira mobilis</name>
    <dbReference type="NCBI Taxonomy" id="1808979"/>
    <lineage>
        <taxon>Bacteria</taxon>
        <taxon>Pseudomonadati</taxon>
        <taxon>Pseudomonadota</taxon>
        <taxon>Gammaproteobacteria</taxon>
        <taxon>Methylococcales</taxon>
        <taxon>Methylococcaceae</taxon>
        <taxon>Candidatus Methylospira</taxon>
    </lineage>
</organism>
<evidence type="ECO:0000313" key="2">
    <source>
        <dbReference type="EMBL" id="QFY42412.1"/>
    </source>
</evidence>
<dbReference type="KEGG" id="mmob:F6R98_07050"/>
<keyword evidence="1" id="KW-0472">Membrane</keyword>
<proteinExistence type="predicted"/>
<evidence type="ECO:0000313" key="3">
    <source>
        <dbReference type="Proteomes" id="UP000325755"/>
    </source>
</evidence>
<gene>
    <name evidence="2" type="ORF">F6R98_07050</name>
</gene>
<reference evidence="2 3" key="1">
    <citation type="submission" date="2019-09" db="EMBL/GenBank/DDBJ databases">
        <title>Ecophysiology of the spiral-shaped methanotroph Methylospira mobilis as revealed by the complete genome sequence.</title>
        <authorList>
            <person name="Oshkin I.Y."/>
            <person name="Dedysh S.N."/>
            <person name="Miroshnikov K."/>
            <person name="Danilova O.V."/>
            <person name="Hakobyan A."/>
            <person name="Liesack W."/>
        </authorList>
    </citation>
    <scope>NUCLEOTIDE SEQUENCE [LARGE SCALE GENOMIC DNA]</scope>
    <source>
        <strain evidence="2 3">Shm1</strain>
    </source>
</reference>
<name>A0A5Q0BH00_9GAMM</name>
<keyword evidence="1" id="KW-1133">Transmembrane helix</keyword>
<feature type="transmembrane region" description="Helical" evidence="1">
    <location>
        <begin position="7"/>
        <end position="29"/>
    </location>
</feature>
<keyword evidence="1" id="KW-0812">Transmembrane</keyword>
<evidence type="ECO:0000256" key="1">
    <source>
        <dbReference type="SAM" id="Phobius"/>
    </source>
</evidence>
<sequence>MKKVRRWLAGFILAAGAVLGLGLFGYIAWPGLQQVLSGIELLYSSGAVKNLTLGALRGIFAPA</sequence>
<accession>A0A5Q0BH00</accession>
<dbReference type="Proteomes" id="UP000325755">
    <property type="component" value="Chromosome"/>
</dbReference>
<keyword evidence="3" id="KW-1185">Reference proteome</keyword>
<protein>
    <submittedName>
        <fullName evidence="2">Uncharacterized protein</fullName>
    </submittedName>
</protein>